<sequence>IYFLINFVYPVDMVINLPFLINTGLIVLLSAISYISLLVFTKDSIFYEFLNHVLALKNKFKKS</sequence>
<evidence type="ECO:0000313" key="3">
    <source>
        <dbReference type="Proteomes" id="UP000320896"/>
    </source>
</evidence>
<name>A0A559A3K6_STREE</name>
<proteinExistence type="predicted"/>
<feature type="non-terminal residue" evidence="2">
    <location>
        <position position="1"/>
    </location>
</feature>
<comment type="caution">
    <text evidence="2">The sequence shown here is derived from an EMBL/GenBank/DDBJ whole genome shotgun (WGS) entry which is preliminary data.</text>
</comment>
<organism evidence="2 3">
    <name type="scientific">Streptococcus pneumoniae</name>
    <dbReference type="NCBI Taxonomy" id="1313"/>
    <lineage>
        <taxon>Bacteria</taxon>
        <taxon>Bacillati</taxon>
        <taxon>Bacillota</taxon>
        <taxon>Bacilli</taxon>
        <taxon>Lactobacillales</taxon>
        <taxon>Streptococcaceae</taxon>
        <taxon>Streptococcus</taxon>
    </lineage>
</organism>
<dbReference type="AlphaFoldDB" id="A0A559A3K6"/>
<evidence type="ECO:0000313" key="2">
    <source>
        <dbReference type="EMBL" id="TVW84212.1"/>
    </source>
</evidence>
<accession>A0A559A3K6</accession>
<reference evidence="2 3" key="1">
    <citation type="submission" date="2019-07" db="EMBL/GenBank/DDBJ databases">
        <authorList>
            <person name="Mohale T."/>
        </authorList>
    </citation>
    <scope>NUCLEOTIDE SEQUENCE [LARGE SCALE GENOMIC DNA]</scope>
    <source>
        <strain evidence="2 3">NTPn 126</strain>
    </source>
</reference>
<keyword evidence="1" id="KW-0812">Transmembrane</keyword>
<protein>
    <submittedName>
        <fullName evidence="2">Lipopolysaccharide biosynthesis protein</fullName>
    </submittedName>
</protein>
<keyword evidence="1" id="KW-0472">Membrane</keyword>
<evidence type="ECO:0000256" key="1">
    <source>
        <dbReference type="SAM" id="Phobius"/>
    </source>
</evidence>
<gene>
    <name evidence="2" type="ORF">AZJ70_06845</name>
</gene>
<keyword evidence="1" id="KW-1133">Transmembrane helix</keyword>
<dbReference type="EMBL" id="VMWH01000071">
    <property type="protein sequence ID" value="TVW84212.1"/>
    <property type="molecule type" value="Genomic_DNA"/>
</dbReference>
<feature type="transmembrane region" description="Helical" evidence="1">
    <location>
        <begin position="20"/>
        <end position="40"/>
    </location>
</feature>
<dbReference type="Proteomes" id="UP000320896">
    <property type="component" value="Unassembled WGS sequence"/>
</dbReference>